<dbReference type="PANTHER" id="PTHR47163">
    <property type="entry name" value="DDE_TNP_IS1595 DOMAIN-CONTAINING PROTEIN"/>
    <property type="match status" value="1"/>
</dbReference>
<reference evidence="1 2" key="1">
    <citation type="journal article" date="2018" name="Nat. Ecol. Evol.">
        <title>Genomic signatures of mitonuclear coevolution across populations of Tigriopus californicus.</title>
        <authorList>
            <person name="Barreto F.S."/>
            <person name="Watson E.T."/>
            <person name="Lima T.G."/>
            <person name="Willett C.S."/>
            <person name="Edmands S."/>
            <person name="Li W."/>
            <person name="Burton R.S."/>
        </authorList>
    </citation>
    <scope>NUCLEOTIDE SEQUENCE [LARGE SCALE GENOMIC DNA]</scope>
    <source>
        <strain evidence="1 2">San Diego</strain>
    </source>
</reference>
<feature type="non-terminal residue" evidence="1">
    <location>
        <position position="1"/>
    </location>
</feature>
<name>A0A553PHG8_TIGCA</name>
<keyword evidence="2" id="KW-1185">Reference proteome</keyword>
<comment type="caution">
    <text evidence="1">The sequence shown here is derived from an EMBL/GenBank/DDBJ whole genome shotgun (WGS) entry which is preliminary data.</text>
</comment>
<dbReference type="Proteomes" id="UP000318571">
    <property type="component" value="Chromosome 5"/>
</dbReference>
<sequence>EYVIRNGGQIGGIHINENDEMEPEIVEIDESLISKVLTEGDGHKQHGALEGLSVELANASCLRTRQTLEEAKVEHILPGTHIISDGWSSYAHLDEIDDGIYSHSVIIHDQHFVDPTDDCIHTQSVEGT</sequence>
<organism evidence="1 2">
    <name type="scientific">Tigriopus californicus</name>
    <name type="common">Marine copepod</name>
    <dbReference type="NCBI Taxonomy" id="6832"/>
    <lineage>
        <taxon>Eukaryota</taxon>
        <taxon>Metazoa</taxon>
        <taxon>Ecdysozoa</taxon>
        <taxon>Arthropoda</taxon>
        <taxon>Crustacea</taxon>
        <taxon>Multicrustacea</taxon>
        <taxon>Hexanauplia</taxon>
        <taxon>Copepoda</taxon>
        <taxon>Harpacticoida</taxon>
        <taxon>Harpacticidae</taxon>
        <taxon>Tigriopus</taxon>
    </lineage>
</organism>
<evidence type="ECO:0008006" key="3">
    <source>
        <dbReference type="Google" id="ProtNLM"/>
    </source>
</evidence>
<evidence type="ECO:0000313" key="2">
    <source>
        <dbReference type="Proteomes" id="UP000318571"/>
    </source>
</evidence>
<evidence type="ECO:0000313" key="1">
    <source>
        <dbReference type="EMBL" id="TRY77128.1"/>
    </source>
</evidence>
<dbReference type="InterPro" id="IPR053164">
    <property type="entry name" value="IS1016-like_transposase"/>
</dbReference>
<dbReference type="STRING" id="6832.A0A553PHG8"/>
<protein>
    <recommendedName>
        <fullName evidence="3">ISXO2-like transposase domain-containing protein</fullName>
    </recommendedName>
</protein>
<dbReference type="EMBL" id="VCGU01000004">
    <property type="protein sequence ID" value="TRY77128.1"/>
    <property type="molecule type" value="Genomic_DNA"/>
</dbReference>
<dbReference type="PANTHER" id="PTHR47163:SF2">
    <property type="entry name" value="SI:DKEY-17M8.2"/>
    <property type="match status" value="1"/>
</dbReference>
<dbReference type="AlphaFoldDB" id="A0A553PHG8"/>
<proteinExistence type="predicted"/>
<accession>A0A553PHG8</accession>
<gene>
    <name evidence="1" type="ORF">TCAL_15973</name>
</gene>